<name>A0A0F5K0W7_9BURK</name>
<evidence type="ECO:0000313" key="1">
    <source>
        <dbReference type="EMBL" id="KKB63743.1"/>
    </source>
</evidence>
<evidence type="ECO:0000313" key="2">
    <source>
        <dbReference type="Proteomes" id="UP000033618"/>
    </source>
</evidence>
<dbReference type="Proteomes" id="UP000033618">
    <property type="component" value="Unassembled WGS sequence"/>
</dbReference>
<comment type="caution">
    <text evidence="1">The sequence shown here is derived from an EMBL/GenBank/DDBJ whole genome shotgun (WGS) entry which is preliminary data.</text>
</comment>
<sequence length="372" mass="41410">MQIIPNAFSYASSRLLEPWFSVDDSAKQASCDDVNHSAGTHLENIPGDIFKAGKLQLSTRSIVTLASTSKRLATFMESLFPQLFNALSEIRAVHTGWMPLLSSDVITSIQAHPRKTDQTALLRKLVMGIPASKIFLERALPDGLCIFSADLKSIIAAIEKEISKPTQSSQEAFSLLDILVIRFMSGSGVTRNSLTDSLDLFDKALLPAMIVSVNAEPLLQRLSYEISVYLCARHQVDVSDEVAGIIANNLFFDHNWTPVVWESSFLYKRSKGEFVRKRMESGLGLFTQSQWSAIDKRVASRIHLALPYRPGEKFDDLCQAWREDDAAFVIQAEEATIAAEPHYDFGDRVMVGVHLRSKWAVSATALDLWSGR</sequence>
<gene>
    <name evidence="1" type="ORF">WM40_10555</name>
</gene>
<proteinExistence type="predicted"/>
<accession>A0A0F5K0W7</accession>
<organism evidence="1 2">
    <name type="scientific">Robbsia andropogonis</name>
    <dbReference type="NCBI Taxonomy" id="28092"/>
    <lineage>
        <taxon>Bacteria</taxon>
        <taxon>Pseudomonadati</taxon>
        <taxon>Pseudomonadota</taxon>
        <taxon>Betaproteobacteria</taxon>
        <taxon>Burkholderiales</taxon>
        <taxon>Burkholderiaceae</taxon>
        <taxon>Robbsia</taxon>
    </lineage>
</organism>
<dbReference type="AlphaFoldDB" id="A0A0F5K0W7"/>
<keyword evidence="2" id="KW-1185">Reference proteome</keyword>
<dbReference type="EMBL" id="LAQU01000008">
    <property type="protein sequence ID" value="KKB63743.1"/>
    <property type="molecule type" value="Genomic_DNA"/>
</dbReference>
<dbReference type="RefSeq" id="WP_046152818.1">
    <property type="nucleotide sequence ID" value="NZ_CADFGU010000011.1"/>
</dbReference>
<dbReference type="PATRIC" id="fig|28092.6.peg.2488"/>
<reference evidence="1 2" key="1">
    <citation type="submission" date="2015-03" db="EMBL/GenBank/DDBJ databases">
        <title>Draft Genome Sequence of Burkholderia andropogonis type strain ICMP2807, isolated from Sorghum bicolor.</title>
        <authorList>
            <person name="Lopes-Santos L."/>
            <person name="Castro D.B."/>
            <person name="Ottoboni L.M."/>
            <person name="Park D."/>
            <person name="Weirc B.S."/>
            <person name="Destefano S.A."/>
        </authorList>
    </citation>
    <scope>NUCLEOTIDE SEQUENCE [LARGE SCALE GENOMIC DNA]</scope>
    <source>
        <strain evidence="1 2">ICMP2807</strain>
    </source>
</reference>
<protein>
    <submittedName>
        <fullName evidence="1">Uncharacterized protein</fullName>
    </submittedName>
</protein>